<dbReference type="PANTHER" id="PTHR46652:SF3">
    <property type="entry name" value="LEUCINE-RICH REPEAT-CONTAINING PROTEIN 9"/>
    <property type="match status" value="1"/>
</dbReference>
<evidence type="ECO:0000313" key="5">
    <source>
        <dbReference type="Proteomes" id="UP001370348"/>
    </source>
</evidence>
<organism evidence="4 5">
    <name type="scientific">Pendulispora albinea</name>
    <dbReference type="NCBI Taxonomy" id="2741071"/>
    <lineage>
        <taxon>Bacteria</taxon>
        <taxon>Pseudomonadati</taxon>
        <taxon>Myxococcota</taxon>
        <taxon>Myxococcia</taxon>
        <taxon>Myxococcales</taxon>
        <taxon>Sorangiineae</taxon>
        <taxon>Pendulisporaceae</taxon>
        <taxon>Pendulispora</taxon>
    </lineage>
</organism>
<reference evidence="4 5" key="1">
    <citation type="submission" date="2021-12" db="EMBL/GenBank/DDBJ databases">
        <title>Discovery of the Pendulisporaceae a myxobacterial family with distinct sporulation behavior and unique specialized metabolism.</title>
        <authorList>
            <person name="Garcia R."/>
            <person name="Popoff A."/>
            <person name="Bader C.D."/>
            <person name="Loehr J."/>
            <person name="Walesch S."/>
            <person name="Walt C."/>
            <person name="Boldt J."/>
            <person name="Bunk B."/>
            <person name="Haeckl F.J.F.P.J."/>
            <person name="Gunesch A.P."/>
            <person name="Birkelbach J."/>
            <person name="Nuebel U."/>
            <person name="Pietschmann T."/>
            <person name="Bach T."/>
            <person name="Mueller R."/>
        </authorList>
    </citation>
    <scope>NUCLEOTIDE SEQUENCE [LARGE SCALE GENOMIC DNA]</scope>
    <source>
        <strain evidence="4 5">MSr11954</strain>
    </source>
</reference>
<accession>A0ABZ2M1A6</accession>
<dbReference type="Pfam" id="PF20703">
    <property type="entry name" value="nSTAND1"/>
    <property type="match status" value="1"/>
</dbReference>
<dbReference type="Proteomes" id="UP001370348">
    <property type="component" value="Chromosome"/>
</dbReference>
<dbReference type="RefSeq" id="WP_394824775.1">
    <property type="nucleotide sequence ID" value="NZ_CP089984.1"/>
</dbReference>
<sequence>MPTWQRLAERLQQRAHAVLEQVRARRVEGRTADISDPAPLQDRAAAIKGPMAFGPEDGALFRKLGRESELQKLLGYIRDERTPLVVLMGASGAGKTSLLRAGLSDILSPTDVISHYWEALPTDPGEGLLRTLRASWGRTTLNGLDAENPDEAEMFPSTIEELVNPARLGSQNHVIVLDQLEQLRGRDPLECPIFGLLRAIARDAKPPHRITFIVAFRREFRANWSDFIIPEQERGFFPPELSLGAFASGQARDVMGHLVDASGVPVDPKVLDNLLRAIAVDGEVCPVDMGIGLLALSELHRRKVGKTITSSDYHFAGGAEGVLTQYVERCLDGIRSVDRETVLKAMLALQEPNGHQRVAEGSTAEGLAEEAYAEPSRLKLALDHLARPDVRLLEKVGAGGERYRLAHERSISAVLRLSGAWLADVEQARLKFSNAFVAWKNNEQRARFLLDAKDLRLIERCQSRVSWGGGNELEKQDFIRRSMWRRTWSRLGLVAAAFTLVAGAWFANLQVERYEGRRFLKESGYPPELYDWQHQLEALTLNGPLDVERFTWLRSKSLEVLNVKASAYSSSMAGLASLAHCDSLKTLWVDAHHTQISDLKPLAPLESLTQLTLDLASAQVNDLKPLEGLKSLTQLALDLRDGVGVELKSVAHLKSLTDLRLDLGSSREAHAPAAPNDLSAIERLPALTRLALGLRSNRASSLQPLTGLKSLSQLSIDLGGSPVNDLKPLANLTSLTELSLALRDTPLRDLKPLESLTSLTELTLDLRGSQVSSLQPLESLKSLRRLRIDLRDGAVTDLSPLAGLASLTELSLALSRSQVSSLQPLEGLGSLLELSLDLDASAVKDLESLRRLRSLQQLSLDLGLSQVRDLSPLESLPALTRLTLNLRGSAAPDLTALARTKSLRQLSLDLGASQVTDLKPLAELSSLTALSLRLDPSTIEDLSPMDRLTSLTELTLDVGLSKVTDLSPLGRLESLTDLSLRLANSQVSHLGALERLKAIKRLHLELDNQVNDLKPLEGLTSLETLSIANANRAQRMSLRKIARGLKQLVF</sequence>
<evidence type="ECO:0000259" key="3">
    <source>
        <dbReference type="Pfam" id="PF20703"/>
    </source>
</evidence>
<proteinExistence type="predicted"/>
<dbReference type="InterPro" id="IPR032675">
    <property type="entry name" value="LRR_dom_sf"/>
</dbReference>
<dbReference type="InterPro" id="IPR050836">
    <property type="entry name" value="SDS22/Internalin_LRR"/>
</dbReference>
<keyword evidence="1" id="KW-0433">Leucine-rich repeat</keyword>
<evidence type="ECO:0000256" key="1">
    <source>
        <dbReference type="ARBA" id="ARBA00022614"/>
    </source>
</evidence>
<protein>
    <submittedName>
        <fullName evidence="4">AAA family ATPase</fullName>
    </submittedName>
</protein>
<gene>
    <name evidence="4" type="ORF">LZC94_45945</name>
</gene>
<dbReference type="SUPFAM" id="SSF52540">
    <property type="entry name" value="P-loop containing nucleoside triphosphate hydrolases"/>
    <property type="match status" value="1"/>
</dbReference>
<evidence type="ECO:0000313" key="4">
    <source>
        <dbReference type="EMBL" id="WXB15150.1"/>
    </source>
</evidence>
<dbReference type="InterPro" id="IPR027417">
    <property type="entry name" value="P-loop_NTPase"/>
</dbReference>
<dbReference type="Gene3D" id="3.80.10.10">
    <property type="entry name" value="Ribonuclease Inhibitor"/>
    <property type="match status" value="3"/>
</dbReference>
<dbReference type="PANTHER" id="PTHR46652">
    <property type="entry name" value="LEUCINE-RICH REPEAT AND IQ DOMAIN-CONTAINING PROTEIN 1-RELATED"/>
    <property type="match status" value="1"/>
</dbReference>
<name>A0ABZ2M1A6_9BACT</name>
<dbReference type="InterPro" id="IPR049052">
    <property type="entry name" value="nSTAND1"/>
</dbReference>
<dbReference type="EMBL" id="CP089984">
    <property type="protein sequence ID" value="WXB15150.1"/>
    <property type="molecule type" value="Genomic_DNA"/>
</dbReference>
<feature type="domain" description="Novel STAND NTPase 1" evidence="3">
    <location>
        <begin position="50"/>
        <end position="444"/>
    </location>
</feature>
<keyword evidence="5" id="KW-1185">Reference proteome</keyword>
<evidence type="ECO:0000256" key="2">
    <source>
        <dbReference type="ARBA" id="ARBA00022737"/>
    </source>
</evidence>
<keyword evidence="2" id="KW-0677">Repeat</keyword>
<dbReference type="SUPFAM" id="SSF52058">
    <property type="entry name" value="L domain-like"/>
    <property type="match status" value="2"/>
</dbReference>
<dbReference type="Gene3D" id="3.40.50.300">
    <property type="entry name" value="P-loop containing nucleotide triphosphate hydrolases"/>
    <property type="match status" value="1"/>
</dbReference>